<dbReference type="Pfam" id="PF09976">
    <property type="entry name" value="TPR_21"/>
    <property type="match status" value="1"/>
</dbReference>
<dbReference type="Pfam" id="PF13174">
    <property type="entry name" value="TPR_6"/>
    <property type="match status" value="1"/>
</dbReference>
<dbReference type="InterPro" id="IPR011990">
    <property type="entry name" value="TPR-like_helical_dom_sf"/>
</dbReference>
<evidence type="ECO:0000313" key="4">
    <source>
        <dbReference type="Proteomes" id="UP000192678"/>
    </source>
</evidence>
<dbReference type="PANTHER" id="PTHR12558">
    <property type="entry name" value="CELL DIVISION CYCLE 16,23,27"/>
    <property type="match status" value="1"/>
</dbReference>
<feature type="chain" id="PRO_5012484150" evidence="1">
    <location>
        <begin position="24"/>
        <end position="1005"/>
    </location>
</feature>
<evidence type="ECO:0000313" key="3">
    <source>
        <dbReference type="EMBL" id="SMC51318.1"/>
    </source>
</evidence>
<dbReference type="SMART" id="SM00028">
    <property type="entry name" value="TPR"/>
    <property type="match status" value="7"/>
</dbReference>
<dbReference type="SUPFAM" id="SSF48452">
    <property type="entry name" value="TPR-like"/>
    <property type="match status" value="6"/>
</dbReference>
<dbReference type="Pfam" id="PF13432">
    <property type="entry name" value="TPR_16"/>
    <property type="match status" value="2"/>
</dbReference>
<protein>
    <submittedName>
        <fullName evidence="3">Tetratricopeptide repeat-containing protein</fullName>
    </submittedName>
</protein>
<dbReference type="AlphaFoldDB" id="A0A1W1ZTB0"/>
<dbReference type="OrthoDB" id="9814448at2"/>
<dbReference type="GO" id="GO:0051301">
    <property type="term" value="P:cell division"/>
    <property type="evidence" value="ECO:0007669"/>
    <property type="project" value="TreeGrafter"/>
</dbReference>
<keyword evidence="4" id="KW-1185">Reference proteome</keyword>
<accession>A0A1W1ZTB0</accession>
<reference evidence="3 4" key="1">
    <citation type="submission" date="2017-04" db="EMBL/GenBank/DDBJ databases">
        <authorList>
            <person name="Afonso C.L."/>
            <person name="Miller P.J."/>
            <person name="Scott M.A."/>
            <person name="Spackman E."/>
            <person name="Goraichik I."/>
            <person name="Dimitrov K.M."/>
            <person name="Suarez D.L."/>
            <person name="Swayne D.E."/>
        </authorList>
    </citation>
    <scope>NUCLEOTIDE SEQUENCE [LARGE SCALE GENOMIC DNA]</scope>
    <source>
        <strain evidence="3 4">DSM 19625</strain>
    </source>
</reference>
<dbReference type="STRING" id="475255.SAMN04488101_10111"/>
<feature type="signal peptide" evidence="1">
    <location>
        <begin position="1"/>
        <end position="23"/>
    </location>
</feature>
<dbReference type="PANTHER" id="PTHR12558:SF44">
    <property type="entry name" value="TETRATRICOPEPTIDE REPEAT-CONTAINING PROTEIN"/>
    <property type="match status" value="1"/>
</dbReference>
<name>A0A1W1ZTB0_9SPHI</name>
<dbReference type="RefSeq" id="WP_084286628.1">
    <property type="nucleotide sequence ID" value="NZ_FWYB01000001.1"/>
</dbReference>
<evidence type="ECO:0000256" key="1">
    <source>
        <dbReference type="SAM" id="SignalP"/>
    </source>
</evidence>
<proteinExistence type="predicted"/>
<organism evidence="3 4">
    <name type="scientific">Pedobacter nyackensis</name>
    <dbReference type="NCBI Taxonomy" id="475255"/>
    <lineage>
        <taxon>Bacteria</taxon>
        <taxon>Pseudomonadati</taxon>
        <taxon>Bacteroidota</taxon>
        <taxon>Sphingobacteriia</taxon>
        <taxon>Sphingobacteriales</taxon>
        <taxon>Sphingobacteriaceae</taxon>
        <taxon>Pedobacter</taxon>
    </lineage>
</organism>
<sequence length="1005" mass="115334">MSKKYFFIPLLLAGGLTAGYAQTSVLVNLNKNYQTGLELLDNEKYIAAAQQFRLVEQLRQKPGTQPESNAELSMLKENAKFYAAVCALELGNRDAESLFQKFIKDYPLNPNTKLAYFHVGKSYFAQKNYQKALEWFEKTDPSTLSGKQRLEYQFKQGYAYFELKDIEKAEPLFEAVKKEKSPFQESATYYFAYINYLNKEYKTALSNFEKLKGSPTYEASYPYYITSMYYLDERYDNVLNYAIPILKTTKQQYEAEMLSLIAASYFAKSDYVNAEKYFKDFYAKDKSNNKNNLFTYQYGYSLFQLKKYSESVAILEKLNTDDVYLQSGMYTLGRSFIQLKNKEKARSAFFRASRLDFDKVVQEEAWINYARLSYELEFNQQALEATQNFLKQFPTSRKLNEAKTLLGEILLTSKNYQAAIDILEPIPNKSPEAKEAYQKVTYFRGLEFYNERAFPNALSMFLRSEKFPQDDEILALNTYWKAEASYELRKFGEAVKHFETFLDLPGASKTGVYNFANYALAYSAFEDERYGKAATYFERFLRGNDKDPKTVNDATIRLADSYFVNKSYTNALLNYNKIIGNRATGEDYALFQRGMIQGLENQNDAKISTMQSLLKQFPTSNYADDAGFEMAYTYFNKGDLDKSKSDLTSLISKYPNSSYVPRALVTIGLVQYNQDQDDAALESFKKVIADYASTEEAKQALESIKNIYVDKGDSQGFITYAGTTPLGNYSSAEQDNILFQGAKNLYLKGDAKGAFEAINAYFDKFPKAIHDKEAKFIRAESLVKLGRPDEAIPDYEYILNDWTSDYTERSLVSISKLFLDQKKYNEAIVYLKRLETTADYKVHYTYSLNNLLKAYNELNMPDDVLKYVQLVKESDKASEEEKNSVDLYAGKAYLLKADTTLAVKSFNNVVSKTKTLAAAEAKYNLAAVQYAKRDYKTSSKTCFDLINNMPSYDYWVAKAFILLADNYVALKDNLQAKSTLLSIIDNYDGKDDIVPTAKAKLEKIK</sequence>
<keyword evidence="1" id="KW-0732">Signal</keyword>
<feature type="domain" description="Ancillary SecYEG translocon subunit/Cell division coordinator CpoB TPR" evidence="2">
    <location>
        <begin position="597"/>
        <end position="688"/>
    </location>
</feature>
<dbReference type="EMBL" id="FWYB01000001">
    <property type="protein sequence ID" value="SMC51318.1"/>
    <property type="molecule type" value="Genomic_DNA"/>
</dbReference>
<dbReference type="Gene3D" id="1.25.40.10">
    <property type="entry name" value="Tetratricopeptide repeat domain"/>
    <property type="match status" value="7"/>
</dbReference>
<dbReference type="Proteomes" id="UP000192678">
    <property type="component" value="Unassembled WGS sequence"/>
</dbReference>
<gene>
    <name evidence="3" type="ORF">SAMN04488101_10111</name>
</gene>
<dbReference type="InterPro" id="IPR019734">
    <property type="entry name" value="TPR_rpt"/>
</dbReference>
<dbReference type="InterPro" id="IPR018704">
    <property type="entry name" value="SecYEG/CpoB_TPR"/>
</dbReference>
<evidence type="ECO:0000259" key="2">
    <source>
        <dbReference type="Pfam" id="PF09976"/>
    </source>
</evidence>